<protein>
    <submittedName>
        <fullName evidence="3">Uncharacterized protein</fullName>
    </submittedName>
</protein>
<accession>A0ABQ8RPB5</accession>
<keyword evidence="4" id="KW-1185">Reference proteome</keyword>
<dbReference type="EMBL" id="JAOQBH010000002">
    <property type="protein sequence ID" value="KAJ4139770.1"/>
    <property type="molecule type" value="Genomic_DNA"/>
</dbReference>
<name>A0ABQ8RPB5_FUSEQ</name>
<evidence type="ECO:0000256" key="2">
    <source>
        <dbReference type="SAM" id="Phobius"/>
    </source>
</evidence>
<dbReference type="Pfam" id="PF11374">
    <property type="entry name" value="DUF3176"/>
    <property type="match status" value="1"/>
</dbReference>
<keyword evidence="2" id="KW-0472">Membrane</keyword>
<dbReference type="Proteomes" id="UP001152024">
    <property type="component" value="Unassembled WGS sequence"/>
</dbReference>
<dbReference type="InterPro" id="IPR021514">
    <property type="entry name" value="DUF3176"/>
</dbReference>
<gene>
    <name evidence="3" type="ORF">NW768_001114</name>
</gene>
<feature type="compositionally biased region" description="Polar residues" evidence="1">
    <location>
        <begin position="13"/>
        <end position="22"/>
    </location>
</feature>
<keyword evidence="2" id="KW-0812">Transmembrane</keyword>
<keyword evidence="2" id="KW-1133">Transmembrane helix</keyword>
<dbReference type="PANTHER" id="PTHR37576:SF2">
    <property type="entry name" value="DEFECT AT LOW TEMPERATURE PROTEIN 1"/>
    <property type="match status" value="1"/>
</dbReference>
<sequence>MDSSPERKHGLQASYQPVDAQNPNQQWKPRFFSSIPWLGAAGIIVAIASAVGTVVALYSANGKAVDSWPSKDTPMQLTVVLSILIAVGNVGLRIAHKEGSTLTWWIKMSKGATLAESHRTWDYGSSAWSSILGFLHLHIRKIGLVSILMAFHFANGPLIQRATEVTTGFSTEPATYKAPVSPDVP</sequence>
<feature type="transmembrane region" description="Helical" evidence="2">
    <location>
        <begin position="77"/>
        <end position="95"/>
    </location>
</feature>
<reference evidence="3" key="1">
    <citation type="submission" date="2022-09" db="EMBL/GenBank/DDBJ databases">
        <title>Fusarium specimens isolated from Avocado Roots.</title>
        <authorList>
            <person name="Stajich J."/>
            <person name="Roper C."/>
            <person name="Heimlech-Rivalta G."/>
        </authorList>
    </citation>
    <scope>NUCLEOTIDE SEQUENCE</scope>
    <source>
        <strain evidence="3">CF00095</strain>
    </source>
</reference>
<comment type="caution">
    <text evidence="3">The sequence shown here is derived from an EMBL/GenBank/DDBJ whole genome shotgun (WGS) entry which is preliminary data.</text>
</comment>
<feature type="region of interest" description="Disordered" evidence="1">
    <location>
        <begin position="1"/>
        <end position="22"/>
    </location>
</feature>
<organism evidence="3 4">
    <name type="scientific">Fusarium equiseti</name>
    <name type="common">Fusarium scirpi</name>
    <dbReference type="NCBI Taxonomy" id="61235"/>
    <lineage>
        <taxon>Eukaryota</taxon>
        <taxon>Fungi</taxon>
        <taxon>Dikarya</taxon>
        <taxon>Ascomycota</taxon>
        <taxon>Pezizomycotina</taxon>
        <taxon>Sordariomycetes</taxon>
        <taxon>Hypocreomycetidae</taxon>
        <taxon>Hypocreales</taxon>
        <taxon>Nectriaceae</taxon>
        <taxon>Fusarium</taxon>
        <taxon>Fusarium incarnatum-equiseti species complex</taxon>
    </lineage>
</organism>
<evidence type="ECO:0000313" key="4">
    <source>
        <dbReference type="Proteomes" id="UP001152024"/>
    </source>
</evidence>
<evidence type="ECO:0000313" key="3">
    <source>
        <dbReference type="EMBL" id="KAJ4139770.1"/>
    </source>
</evidence>
<dbReference type="PANTHER" id="PTHR37576">
    <property type="entry name" value="DEFECT AT LOW TEMPERATURE PROTEIN 1"/>
    <property type="match status" value="1"/>
</dbReference>
<feature type="transmembrane region" description="Helical" evidence="2">
    <location>
        <begin position="35"/>
        <end position="57"/>
    </location>
</feature>
<proteinExistence type="predicted"/>
<evidence type="ECO:0000256" key="1">
    <source>
        <dbReference type="SAM" id="MobiDB-lite"/>
    </source>
</evidence>